<dbReference type="HOGENOM" id="CLU_2846027_0_0_0"/>
<evidence type="ECO:0000313" key="2">
    <source>
        <dbReference type="Proteomes" id="UP000002220"/>
    </source>
</evidence>
<reference evidence="1 2" key="1">
    <citation type="journal article" date="2010" name="Stand. Genomic Sci.">
        <title>Complete genome sequence of Planctomyces limnophilus type strain (Mu 290).</title>
        <authorList>
            <person name="Labutti K."/>
            <person name="Sikorski J."/>
            <person name="Schneider S."/>
            <person name="Nolan M."/>
            <person name="Lucas S."/>
            <person name="Glavina Del Rio T."/>
            <person name="Tice H."/>
            <person name="Cheng J.F."/>
            <person name="Goodwin L."/>
            <person name="Pitluck S."/>
            <person name="Liolios K."/>
            <person name="Ivanova N."/>
            <person name="Mavromatis K."/>
            <person name="Mikhailova N."/>
            <person name="Pati A."/>
            <person name="Chen A."/>
            <person name="Palaniappan K."/>
            <person name="Land M."/>
            <person name="Hauser L."/>
            <person name="Chang Y.J."/>
            <person name="Jeffries C.D."/>
            <person name="Tindall B.J."/>
            <person name="Rohde M."/>
            <person name="Goker M."/>
            <person name="Woyke T."/>
            <person name="Bristow J."/>
            <person name="Eisen J.A."/>
            <person name="Markowitz V."/>
            <person name="Hugenholtz P."/>
            <person name="Kyrpides N.C."/>
            <person name="Klenk H.P."/>
            <person name="Lapidus A."/>
        </authorList>
    </citation>
    <scope>NUCLEOTIDE SEQUENCE [LARGE SCALE GENOMIC DNA]</scope>
    <source>
        <strain evidence="2">ATCC 43296 / DSM 3776 / IFAM 1008 / Mu 290</strain>
    </source>
</reference>
<sequence length="65" mass="7132">MSRAQRPFSLNKFTPPTIDVDGVSRSHVGEVAIDPANAGWQGKQVETNDWPPVEVLLATSSDRRV</sequence>
<dbReference type="AlphaFoldDB" id="D5SXW9"/>
<evidence type="ECO:0000313" key="1">
    <source>
        <dbReference type="EMBL" id="ADG67806.1"/>
    </source>
</evidence>
<organism evidence="1 2">
    <name type="scientific">Planctopirus limnophila (strain ATCC 43296 / DSM 3776 / IFAM 1008 / Mu 290)</name>
    <name type="common">Planctomyces limnophilus</name>
    <dbReference type="NCBI Taxonomy" id="521674"/>
    <lineage>
        <taxon>Bacteria</taxon>
        <taxon>Pseudomonadati</taxon>
        <taxon>Planctomycetota</taxon>
        <taxon>Planctomycetia</taxon>
        <taxon>Planctomycetales</taxon>
        <taxon>Planctomycetaceae</taxon>
        <taxon>Planctopirus</taxon>
    </lineage>
</organism>
<keyword evidence="2" id="KW-1185">Reference proteome</keyword>
<proteinExistence type="predicted"/>
<dbReference type="EMBL" id="CP001744">
    <property type="protein sequence ID" value="ADG67806.1"/>
    <property type="molecule type" value="Genomic_DNA"/>
</dbReference>
<gene>
    <name evidence="1" type="ordered locus">Plim_1976</name>
</gene>
<protein>
    <submittedName>
        <fullName evidence="1">Uncharacterized protein</fullName>
    </submittedName>
</protein>
<dbReference type="Proteomes" id="UP000002220">
    <property type="component" value="Chromosome"/>
</dbReference>
<accession>D5SXW9</accession>
<dbReference type="KEGG" id="plm:Plim_1976"/>
<name>D5SXW9_PLAL2</name>